<gene>
    <name evidence="8" type="primary">xynB9</name>
    <name evidence="8" type="ORF">Cspa_c47900</name>
</gene>
<dbReference type="InterPro" id="IPR049166">
    <property type="entry name" value="GH39_cat"/>
</dbReference>
<protein>
    <submittedName>
        <fullName evidence="8">Beta-xylosidase XynB</fullName>
        <ecNumber evidence="8">3.2.1.37</ecNumber>
    </submittedName>
</protein>
<evidence type="ECO:0000313" key="8">
    <source>
        <dbReference type="EMBL" id="AGF58543.1"/>
    </source>
</evidence>
<dbReference type="PROSITE" id="PS01124">
    <property type="entry name" value="HTH_ARAC_FAMILY_2"/>
    <property type="match status" value="1"/>
</dbReference>
<reference evidence="8 9" key="1">
    <citation type="submission" date="2013-02" db="EMBL/GenBank/DDBJ databases">
        <title>Genome sequence of Clostridium saccharoperbutylacetonicum N1-4(HMT).</title>
        <authorList>
            <person name="Poehlein A."/>
            <person name="Daniel R."/>
        </authorList>
    </citation>
    <scope>NUCLEOTIDE SEQUENCE [LARGE SCALE GENOMIC DNA]</scope>
    <source>
        <strain evidence="9">N1-4(HMT)</strain>
    </source>
</reference>
<dbReference type="PANTHER" id="PTHR43280:SF2">
    <property type="entry name" value="HTH-TYPE TRANSCRIPTIONAL REGULATOR EXSA"/>
    <property type="match status" value="1"/>
</dbReference>
<dbReference type="AlphaFoldDB" id="M1MQS8"/>
<evidence type="ECO:0000256" key="4">
    <source>
        <dbReference type="ARBA" id="ARBA00023125"/>
    </source>
</evidence>
<dbReference type="KEGG" id="csr:Cspa_c47900"/>
<dbReference type="InterPro" id="IPR018062">
    <property type="entry name" value="HTH_AraC-typ_CS"/>
</dbReference>
<dbReference type="SUPFAM" id="SSF51011">
    <property type="entry name" value="Glycosyl hydrolase domain"/>
    <property type="match status" value="1"/>
</dbReference>
<evidence type="ECO:0000259" key="7">
    <source>
        <dbReference type="PROSITE" id="PS01124"/>
    </source>
</evidence>
<dbReference type="GO" id="GO:0005975">
    <property type="term" value="P:carbohydrate metabolic process"/>
    <property type="evidence" value="ECO:0007669"/>
    <property type="project" value="InterPro"/>
</dbReference>
<dbReference type="Gene3D" id="1.10.10.60">
    <property type="entry name" value="Homeodomain-like"/>
    <property type="match status" value="2"/>
</dbReference>
<dbReference type="Proteomes" id="UP000011728">
    <property type="component" value="Chromosome"/>
</dbReference>
<dbReference type="Pfam" id="PF12833">
    <property type="entry name" value="HTH_18"/>
    <property type="match status" value="1"/>
</dbReference>
<dbReference type="OrthoDB" id="9776971at2"/>
<dbReference type="GO" id="GO:0009044">
    <property type="term" value="F:xylan 1,4-beta-xylosidase activity"/>
    <property type="evidence" value="ECO:0007669"/>
    <property type="project" value="UniProtKB-EC"/>
</dbReference>
<organism evidence="8 9">
    <name type="scientific">Clostridium saccharoperbutylacetonicum N1-4(HMT)</name>
    <dbReference type="NCBI Taxonomy" id="931276"/>
    <lineage>
        <taxon>Bacteria</taxon>
        <taxon>Bacillati</taxon>
        <taxon>Bacillota</taxon>
        <taxon>Clostridia</taxon>
        <taxon>Eubacteriales</taxon>
        <taxon>Clostridiaceae</taxon>
        <taxon>Clostridium</taxon>
    </lineage>
</organism>
<dbReference type="PROSITE" id="PS00041">
    <property type="entry name" value="HTH_ARAC_FAMILY_1"/>
    <property type="match status" value="1"/>
</dbReference>
<dbReference type="SMART" id="SM00342">
    <property type="entry name" value="HTH_ARAC"/>
    <property type="match status" value="1"/>
</dbReference>
<evidence type="ECO:0000313" key="9">
    <source>
        <dbReference type="Proteomes" id="UP000011728"/>
    </source>
</evidence>
<dbReference type="PATRIC" id="fig|931276.5.peg.4828"/>
<evidence type="ECO:0000256" key="1">
    <source>
        <dbReference type="ARBA" id="ARBA00008875"/>
    </source>
</evidence>
<keyword evidence="4" id="KW-0238">DNA-binding</keyword>
<keyword evidence="5" id="KW-0804">Transcription</keyword>
<dbReference type="EC" id="3.2.1.37" evidence="8"/>
<dbReference type="InterPro" id="IPR018060">
    <property type="entry name" value="HTH_AraC"/>
</dbReference>
<keyword evidence="3" id="KW-0805">Transcription regulation</keyword>
<dbReference type="GO" id="GO:0003700">
    <property type="term" value="F:DNA-binding transcription factor activity"/>
    <property type="evidence" value="ECO:0007669"/>
    <property type="project" value="InterPro"/>
</dbReference>
<name>M1MQS8_9CLOT</name>
<evidence type="ECO:0000256" key="2">
    <source>
        <dbReference type="ARBA" id="ARBA00022801"/>
    </source>
</evidence>
<keyword evidence="2 8" id="KW-0378">Hydrolase</keyword>
<accession>M1MQS8</accession>
<dbReference type="RefSeq" id="WP_015394852.1">
    <property type="nucleotide sequence ID" value="NC_020291.1"/>
</dbReference>
<evidence type="ECO:0000256" key="6">
    <source>
        <dbReference type="ARBA" id="ARBA00023295"/>
    </source>
</evidence>
<keyword evidence="9" id="KW-1185">Reference proteome</keyword>
<proteinExistence type="inferred from homology"/>
<comment type="similarity">
    <text evidence="1">Belongs to the glycosyl hydrolase 39 family.</text>
</comment>
<feature type="domain" description="HTH araC/xylS-type" evidence="7">
    <location>
        <begin position="170"/>
        <end position="268"/>
    </location>
</feature>
<dbReference type="Gene3D" id="3.20.20.80">
    <property type="entry name" value="Glycosidases"/>
    <property type="match status" value="1"/>
</dbReference>
<evidence type="ECO:0000256" key="3">
    <source>
        <dbReference type="ARBA" id="ARBA00023015"/>
    </source>
</evidence>
<dbReference type="EMBL" id="CP004121">
    <property type="protein sequence ID" value="AGF58543.1"/>
    <property type="molecule type" value="Genomic_DNA"/>
</dbReference>
<keyword evidence="6 8" id="KW-0326">Glycosidase</keyword>
<dbReference type="eggNOG" id="COG4977">
    <property type="taxonomic scope" value="Bacteria"/>
</dbReference>
<dbReference type="eggNOG" id="COG3664">
    <property type="taxonomic scope" value="Bacteria"/>
</dbReference>
<dbReference type="InterPro" id="IPR017853">
    <property type="entry name" value="GH"/>
</dbReference>
<dbReference type="Pfam" id="PF01229">
    <property type="entry name" value="Glyco_hydro_39"/>
    <property type="match status" value="1"/>
</dbReference>
<dbReference type="Gene3D" id="2.60.40.1500">
    <property type="entry name" value="Glycosyl hydrolase domain, family 39"/>
    <property type="match status" value="1"/>
</dbReference>
<dbReference type="GO" id="GO:0043565">
    <property type="term" value="F:sequence-specific DNA binding"/>
    <property type="evidence" value="ECO:0007669"/>
    <property type="project" value="InterPro"/>
</dbReference>
<dbReference type="SUPFAM" id="SSF51445">
    <property type="entry name" value="(Trans)glycosidases"/>
    <property type="match status" value="1"/>
</dbReference>
<dbReference type="SUPFAM" id="SSF46689">
    <property type="entry name" value="Homeodomain-like"/>
    <property type="match status" value="2"/>
</dbReference>
<dbReference type="STRING" id="36745.CLSAP_45630"/>
<dbReference type="HOGENOM" id="CLU_017624_0_0_9"/>
<evidence type="ECO:0000256" key="5">
    <source>
        <dbReference type="ARBA" id="ARBA00023163"/>
    </source>
</evidence>
<dbReference type="InterPro" id="IPR009057">
    <property type="entry name" value="Homeodomain-like_sf"/>
</dbReference>
<dbReference type="PRINTS" id="PR00745">
    <property type="entry name" value="GLHYDRLASE39"/>
</dbReference>
<dbReference type="InterPro" id="IPR000514">
    <property type="entry name" value="Glyco_hydro_39"/>
</dbReference>
<dbReference type="PANTHER" id="PTHR43280">
    <property type="entry name" value="ARAC-FAMILY TRANSCRIPTIONAL REGULATOR"/>
    <property type="match status" value="1"/>
</dbReference>
<sequence length="829" mass="97199">MKFSYLKNIPLSVYNCSIKKAAYNYSKNLKLIFALRGNIIIEVIGKKDVVGEGGVILLNSSSIYSLEGSPENEVCILEIDTNFFNTDFEGLSNLKFSLNYNQYIHNQREEIRLLWSYLYKIIDILYKAEKGHELKIKGIIIELILLLVNKYKDRNFDRKTSINSEEKRLKSIIEFINCHYKEKISLTKIADMVELNPQYLSRYFPKYVGITLNEYITKIRLRESLADLRNCNNTITYVALENGFSNIKSYFKAFKKNYNTTPAVFRKNDLINPEIKIEKSNIKDVELINLVKIYSNIDNKRIKAFPEEREAYEIYFKGTKETIKKSWRKLAAFGRAAEGLRGEWRNQLRNIQNDIPFEYIRFHGIFSDDMMVYGEDSDGNPEYNFSYVDELIDFFMEVKIKPFIELGFMPEKLAAEKRLVFNWNANMSFPKDMNKWKELIENFLLHLLQRYGIKEVNTWYFEIWDGFIHGETNLEKSLEFFKETYFSVKKINNNLKVGGVNSHLEEMINTNLLEVYDIFCTKENIVLDFISGKAYAVEPEDKNESISSLMAKINNNAKDKAIFQDSLKYSIYSNQNYISNNIDMILEKLNKSGALNKPLFLTEWNNIPDPRDLLHDTCYKSAFLVKNIIENFNKVEGLGYWTFTDIFEEVKNTNKTTFHGGVGFVTINGLRKPIYHAYSFLNKLGERIIEKGENYIITQKADESIQILVSNYCHFKSDRTKCIPKEVTLTEREAVFNNTIKDIVFILSDLKGEFIKKTYKLNSENGSVYDEWVKMGATEKLYTEEIRYLKEKSIFAYKREVIYSDNNLFINEKMAPQEVMLIELEYPLF</sequence>